<dbReference type="Gene3D" id="2.30.40.10">
    <property type="entry name" value="Urease, subunit C, domain 1"/>
    <property type="match status" value="1"/>
</dbReference>
<name>A0A8J3QD34_9ACTN</name>
<dbReference type="EMBL" id="BONY01000051">
    <property type="protein sequence ID" value="GIH08564.1"/>
    <property type="molecule type" value="Genomic_DNA"/>
</dbReference>
<dbReference type="InterPro" id="IPR032466">
    <property type="entry name" value="Metal_Hydrolase"/>
</dbReference>
<dbReference type="SUPFAM" id="SSF51556">
    <property type="entry name" value="Metallo-dependent hydrolases"/>
    <property type="match status" value="1"/>
</dbReference>
<sequence length="386" mass="40325">MLGIRAARLFNGVDATPVEHPLVLIDAGKVVAVQSGGDPPAEAELIELGDVTLLPGLIDAHVHLAFDAGDDPVGRVTTAGDDELLQGMRLAAARALAAGITTLRDLGDRGYLGVTLRDELAGKGPHIVAAGPPITVPRGHCWFLGGEAQGVQGVRAAVREHHERGADVIKVMATGGELTKGTRSTEVSFTPQELRAIVEEAQRLGLPTTAHAHAAQGIAYVAEAGFDMVEHCSFMTGHGAHAEDAIVEVLKRSGIIISATLGSVPGMAKPTPFQAMIPQFVAVFTRLRQEGLTIVCSSDAGIGSAKPHDVLPYAVAMMVEMNAFPLIDALRAVTSVAASALRLGDRKGRVAAGFDADLLAVRGNPLHDVHALREVEAVFAGGRRVR</sequence>
<dbReference type="PANTHER" id="PTHR43135">
    <property type="entry name" value="ALPHA-D-RIBOSE 1-METHYLPHOSPHONATE 5-TRIPHOSPHATE DIPHOSPHATASE"/>
    <property type="match status" value="1"/>
</dbReference>
<dbReference type="Proteomes" id="UP000612899">
    <property type="component" value="Unassembled WGS sequence"/>
</dbReference>
<proteinExistence type="predicted"/>
<protein>
    <recommendedName>
        <fullName evidence="1">Amidohydrolase-related domain-containing protein</fullName>
    </recommendedName>
</protein>
<dbReference type="SUPFAM" id="SSF51338">
    <property type="entry name" value="Composite domain of metallo-dependent hydrolases"/>
    <property type="match status" value="1"/>
</dbReference>
<organism evidence="2 3">
    <name type="scientific">Rhizocola hellebori</name>
    <dbReference type="NCBI Taxonomy" id="1392758"/>
    <lineage>
        <taxon>Bacteria</taxon>
        <taxon>Bacillati</taxon>
        <taxon>Actinomycetota</taxon>
        <taxon>Actinomycetes</taxon>
        <taxon>Micromonosporales</taxon>
        <taxon>Micromonosporaceae</taxon>
        <taxon>Rhizocola</taxon>
    </lineage>
</organism>
<dbReference type="AlphaFoldDB" id="A0A8J3QD34"/>
<reference evidence="2" key="1">
    <citation type="submission" date="2021-01" db="EMBL/GenBank/DDBJ databases">
        <title>Whole genome shotgun sequence of Rhizocola hellebori NBRC 109834.</title>
        <authorList>
            <person name="Komaki H."/>
            <person name="Tamura T."/>
        </authorList>
    </citation>
    <scope>NUCLEOTIDE SEQUENCE</scope>
    <source>
        <strain evidence="2">NBRC 109834</strain>
    </source>
</reference>
<dbReference type="InterPro" id="IPR051781">
    <property type="entry name" value="Metallo-dep_Hydrolase"/>
</dbReference>
<dbReference type="InterPro" id="IPR011059">
    <property type="entry name" value="Metal-dep_hydrolase_composite"/>
</dbReference>
<dbReference type="GO" id="GO:0016810">
    <property type="term" value="F:hydrolase activity, acting on carbon-nitrogen (but not peptide) bonds"/>
    <property type="evidence" value="ECO:0007669"/>
    <property type="project" value="InterPro"/>
</dbReference>
<keyword evidence="3" id="KW-1185">Reference proteome</keyword>
<evidence type="ECO:0000259" key="1">
    <source>
        <dbReference type="Pfam" id="PF01979"/>
    </source>
</evidence>
<accession>A0A8J3QD34</accession>
<dbReference type="RefSeq" id="WP_203912313.1">
    <property type="nucleotide sequence ID" value="NZ_BONY01000051.1"/>
</dbReference>
<gene>
    <name evidence="2" type="ORF">Rhe02_66310</name>
</gene>
<comment type="caution">
    <text evidence="2">The sequence shown here is derived from an EMBL/GenBank/DDBJ whole genome shotgun (WGS) entry which is preliminary data.</text>
</comment>
<dbReference type="PANTHER" id="PTHR43135:SF3">
    <property type="entry name" value="ALPHA-D-RIBOSE 1-METHYLPHOSPHONATE 5-TRIPHOSPHATE DIPHOSPHATASE"/>
    <property type="match status" value="1"/>
</dbReference>
<feature type="domain" description="Amidohydrolase-related" evidence="1">
    <location>
        <begin position="52"/>
        <end position="385"/>
    </location>
</feature>
<dbReference type="Gene3D" id="3.20.20.140">
    <property type="entry name" value="Metal-dependent hydrolases"/>
    <property type="match status" value="1"/>
</dbReference>
<dbReference type="InterPro" id="IPR006680">
    <property type="entry name" value="Amidohydro-rel"/>
</dbReference>
<evidence type="ECO:0000313" key="3">
    <source>
        <dbReference type="Proteomes" id="UP000612899"/>
    </source>
</evidence>
<evidence type="ECO:0000313" key="2">
    <source>
        <dbReference type="EMBL" id="GIH08564.1"/>
    </source>
</evidence>
<dbReference type="Pfam" id="PF01979">
    <property type="entry name" value="Amidohydro_1"/>
    <property type="match status" value="1"/>
</dbReference>